<evidence type="ECO:0000313" key="2">
    <source>
        <dbReference type="EMBL" id="CAA2948257.1"/>
    </source>
</evidence>
<proteinExistence type="predicted"/>
<feature type="region of interest" description="Disordered" evidence="1">
    <location>
        <begin position="75"/>
        <end position="99"/>
    </location>
</feature>
<dbReference type="AlphaFoldDB" id="A0A8S0PJT2"/>
<name>A0A8S0PJT2_OLEEU</name>
<accession>A0A8S0PJT2</accession>
<evidence type="ECO:0000256" key="1">
    <source>
        <dbReference type="SAM" id="MobiDB-lite"/>
    </source>
</evidence>
<protein>
    <submittedName>
        <fullName evidence="2">Uncharacterized protein</fullName>
    </submittedName>
</protein>
<dbReference type="OrthoDB" id="1925512at2759"/>
<dbReference type="EMBL" id="CACTIH010000069">
    <property type="protein sequence ID" value="CAA2948257.1"/>
    <property type="molecule type" value="Genomic_DNA"/>
</dbReference>
<reference evidence="2 3" key="1">
    <citation type="submission" date="2019-12" db="EMBL/GenBank/DDBJ databases">
        <authorList>
            <person name="Alioto T."/>
            <person name="Alioto T."/>
            <person name="Gomez Garrido J."/>
        </authorList>
    </citation>
    <scope>NUCLEOTIDE SEQUENCE [LARGE SCALE GENOMIC DNA]</scope>
</reference>
<sequence>MFSNFLSSLTVVEDQAKDDKLIWELLRNKRKYQIPDSPSGPEQLLGIGTYDKNLKSTSKISSISCIITRPQTKGHSRLLLGSSPSANAQRVLSRKRVTP</sequence>
<organism evidence="2 3">
    <name type="scientific">Olea europaea subsp. europaea</name>
    <dbReference type="NCBI Taxonomy" id="158383"/>
    <lineage>
        <taxon>Eukaryota</taxon>
        <taxon>Viridiplantae</taxon>
        <taxon>Streptophyta</taxon>
        <taxon>Embryophyta</taxon>
        <taxon>Tracheophyta</taxon>
        <taxon>Spermatophyta</taxon>
        <taxon>Magnoliopsida</taxon>
        <taxon>eudicotyledons</taxon>
        <taxon>Gunneridae</taxon>
        <taxon>Pentapetalae</taxon>
        <taxon>asterids</taxon>
        <taxon>lamiids</taxon>
        <taxon>Lamiales</taxon>
        <taxon>Oleaceae</taxon>
        <taxon>Oleeae</taxon>
        <taxon>Olea</taxon>
    </lineage>
</organism>
<comment type="caution">
    <text evidence="2">The sequence shown here is derived from an EMBL/GenBank/DDBJ whole genome shotgun (WGS) entry which is preliminary data.</text>
</comment>
<dbReference type="Proteomes" id="UP000594638">
    <property type="component" value="Unassembled WGS sequence"/>
</dbReference>
<gene>
    <name evidence="2" type="ORF">OLEA9_A081858</name>
</gene>
<dbReference type="Gramene" id="OE9A081858T1">
    <property type="protein sequence ID" value="OE9A081858C1"/>
    <property type="gene ID" value="OE9A081858"/>
</dbReference>
<evidence type="ECO:0000313" key="3">
    <source>
        <dbReference type="Proteomes" id="UP000594638"/>
    </source>
</evidence>
<keyword evidence="3" id="KW-1185">Reference proteome</keyword>